<dbReference type="InterPro" id="IPR050832">
    <property type="entry name" value="Bact_Acetyltransf"/>
</dbReference>
<feature type="domain" description="N-acetyltransferase" evidence="3">
    <location>
        <begin position="65"/>
        <end position="151"/>
    </location>
</feature>
<name>A0ABY5VNR3_9ACTN</name>
<dbReference type="CDD" id="cd04301">
    <property type="entry name" value="NAT_SF"/>
    <property type="match status" value="1"/>
</dbReference>
<dbReference type="Gene3D" id="3.40.630.30">
    <property type="match status" value="1"/>
</dbReference>
<evidence type="ECO:0000256" key="1">
    <source>
        <dbReference type="ARBA" id="ARBA00022679"/>
    </source>
</evidence>
<keyword evidence="1" id="KW-0808">Transferase</keyword>
<protein>
    <submittedName>
        <fullName evidence="4">GNAT family N-acetyltransferase</fullName>
    </submittedName>
</protein>
<keyword evidence="2" id="KW-0012">Acyltransferase</keyword>
<proteinExistence type="predicted"/>
<accession>A0ABY5VNR3</accession>
<gene>
    <name evidence="4" type="ORF">Dfulv_26900</name>
</gene>
<evidence type="ECO:0000259" key="3">
    <source>
        <dbReference type="Pfam" id="PF00583"/>
    </source>
</evidence>
<reference evidence="4" key="1">
    <citation type="submission" date="2021-04" db="EMBL/GenBank/DDBJ databases">
        <authorList>
            <person name="Hartkoorn R.C."/>
            <person name="Beaudoing E."/>
            <person name="Hot D."/>
        </authorList>
    </citation>
    <scope>NUCLEOTIDE SEQUENCE</scope>
    <source>
        <strain evidence="4">NRRL B-16292</strain>
    </source>
</reference>
<dbReference type="PANTHER" id="PTHR43877">
    <property type="entry name" value="AMINOALKYLPHOSPHONATE N-ACETYLTRANSFERASE-RELATED-RELATED"/>
    <property type="match status" value="1"/>
</dbReference>
<reference evidence="4" key="2">
    <citation type="submission" date="2022-09" db="EMBL/GenBank/DDBJ databases">
        <title>Biosynthetic gene clusters of Dactylosporangioum fulvum.</title>
        <authorList>
            <person name="Caradec T."/>
        </authorList>
    </citation>
    <scope>NUCLEOTIDE SEQUENCE</scope>
    <source>
        <strain evidence="4">NRRL B-16292</strain>
    </source>
</reference>
<dbReference type="EMBL" id="CP073720">
    <property type="protein sequence ID" value="UWP78800.1"/>
    <property type="molecule type" value="Genomic_DNA"/>
</dbReference>
<dbReference type="InterPro" id="IPR016181">
    <property type="entry name" value="Acyl_CoA_acyltransferase"/>
</dbReference>
<organism evidence="4 5">
    <name type="scientific">Dactylosporangium fulvum</name>
    <dbReference type="NCBI Taxonomy" id="53359"/>
    <lineage>
        <taxon>Bacteria</taxon>
        <taxon>Bacillati</taxon>
        <taxon>Actinomycetota</taxon>
        <taxon>Actinomycetes</taxon>
        <taxon>Micromonosporales</taxon>
        <taxon>Micromonosporaceae</taxon>
        <taxon>Dactylosporangium</taxon>
    </lineage>
</organism>
<dbReference type="RefSeq" id="WP_259856198.1">
    <property type="nucleotide sequence ID" value="NZ_CP073720.1"/>
</dbReference>
<dbReference type="InterPro" id="IPR000182">
    <property type="entry name" value="GNAT_dom"/>
</dbReference>
<keyword evidence="5" id="KW-1185">Reference proteome</keyword>
<evidence type="ECO:0000313" key="4">
    <source>
        <dbReference type="EMBL" id="UWP78800.1"/>
    </source>
</evidence>
<dbReference type="Proteomes" id="UP001059617">
    <property type="component" value="Chromosome"/>
</dbReference>
<evidence type="ECO:0000256" key="2">
    <source>
        <dbReference type="ARBA" id="ARBA00023315"/>
    </source>
</evidence>
<sequence>MKGTAVHAITRLTADAYRDCVDHLAGVLVDAVAGGASVGFRAPFGHEQAADWWRSRQPAVTDGGLTVWTATAVGAATGVVGTVSLAREPKPNGRHRAEVLKLMVHSAARGRGLGRALLATAERAAKDEGATLLLLDTATGSAAEHLYHAAGWTRYGIVPSYATDPGGTLEDCSFFYKRLA</sequence>
<evidence type="ECO:0000313" key="5">
    <source>
        <dbReference type="Proteomes" id="UP001059617"/>
    </source>
</evidence>
<dbReference type="Pfam" id="PF00583">
    <property type="entry name" value="Acetyltransf_1"/>
    <property type="match status" value="1"/>
</dbReference>
<dbReference type="SUPFAM" id="SSF55729">
    <property type="entry name" value="Acyl-CoA N-acyltransferases (Nat)"/>
    <property type="match status" value="1"/>
</dbReference>
<dbReference type="PANTHER" id="PTHR43877:SF2">
    <property type="entry name" value="AMINOALKYLPHOSPHONATE N-ACETYLTRANSFERASE-RELATED"/>
    <property type="match status" value="1"/>
</dbReference>